<reference evidence="1" key="1">
    <citation type="submission" date="2022-11" db="EMBL/GenBank/DDBJ databases">
        <title>Temperate bacteriophages infecting mucin-degrading bacterium Ruminococcus gnavus from the human gut.</title>
        <authorList>
            <person name="Buttimer C."/>
        </authorList>
    </citation>
    <scope>NUCLEOTIDE SEQUENCE</scope>
    <source>
        <strain evidence="1">CCUG 49994</strain>
    </source>
</reference>
<organism evidence="1 2">
    <name type="scientific">Mediterraneibacter gnavus</name>
    <name type="common">Ruminococcus gnavus</name>
    <dbReference type="NCBI Taxonomy" id="33038"/>
    <lineage>
        <taxon>Bacteria</taxon>
        <taxon>Bacillati</taxon>
        <taxon>Bacillota</taxon>
        <taxon>Clostridia</taxon>
        <taxon>Lachnospirales</taxon>
        <taxon>Lachnospiraceae</taxon>
        <taxon>Mediterraneibacter</taxon>
    </lineage>
</organism>
<dbReference type="RefSeq" id="WP_268802744.1">
    <property type="nucleotide sequence ID" value="NZ_JAPRAW010000021.1"/>
</dbReference>
<proteinExistence type="predicted"/>
<dbReference type="AlphaFoldDB" id="A0A9Q4HYV1"/>
<accession>A0A9Q4HYV1</accession>
<protein>
    <submittedName>
        <fullName evidence="1">Uncharacterized protein</fullName>
    </submittedName>
</protein>
<name>A0A9Q4HYV1_MEDGN</name>
<evidence type="ECO:0000313" key="2">
    <source>
        <dbReference type="Proteomes" id="UP001079535"/>
    </source>
</evidence>
<comment type="caution">
    <text evidence="1">The sequence shown here is derived from an EMBL/GenBank/DDBJ whole genome shotgun (WGS) entry which is preliminary data.</text>
</comment>
<evidence type="ECO:0000313" key="1">
    <source>
        <dbReference type="EMBL" id="MCZ0668465.1"/>
    </source>
</evidence>
<sequence length="77" mass="8887">MSEETLFVTCPVCGKVTQKSFFTYSEVKCQRCRKKLIAYADQGVVVSMDMDKSRSKEEVDRLENYMMHLVGLLRQNG</sequence>
<dbReference type="EMBL" id="JAPRAY010000018">
    <property type="protein sequence ID" value="MCZ0668465.1"/>
    <property type="molecule type" value="Genomic_DNA"/>
</dbReference>
<dbReference type="Proteomes" id="UP001079535">
    <property type="component" value="Unassembled WGS sequence"/>
</dbReference>
<gene>
    <name evidence="1" type="ORF">OZZ17_13080</name>
</gene>